<sequence length="225" mass="25131">MLPKQTLSAMIAIIGVLFCSWAGAEDRHFLMNAQTMPTGEAARWSLMTNPQKYGYFQPVEISLPSAGHVSFYQGSPQSPVLTQAPSQAGMMVGHTYRVRISGMPEYPGVELYPTIELLDRLHPPEGEAENFPIPIELTREEIQIVLQERMVTKVVYLEQPEFAVPFEQGAQIHVEDLPVKTNLIQAADERGRPMAIVRIGGRIPDPMSPNDEFYSRSPIKISPAR</sequence>
<name>A0A5C5X1B9_9PLAN</name>
<accession>A0A5C5X1B9</accession>
<comment type="caution">
    <text evidence="1">The sequence shown here is derived from an EMBL/GenBank/DDBJ whole genome shotgun (WGS) entry which is preliminary data.</text>
</comment>
<evidence type="ECO:0000313" key="2">
    <source>
        <dbReference type="Proteomes" id="UP000317243"/>
    </source>
</evidence>
<dbReference type="Proteomes" id="UP000317243">
    <property type="component" value="Unassembled WGS sequence"/>
</dbReference>
<protein>
    <submittedName>
        <fullName evidence="1">Uncharacterized protein</fullName>
    </submittedName>
</protein>
<proteinExistence type="predicted"/>
<dbReference type="AlphaFoldDB" id="A0A5C5X1B9"/>
<evidence type="ECO:0000313" key="1">
    <source>
        <dbReference type="EMBL" id="TWT56668.1"/>
    </source>
</evidence>
<reference evidence="1 2" key="1">
    <citation type="submission" date="2019-02" db="EMBL/GenBank/DDBJ databases">
        <title>Deep-cultivation of Planctomycetes and their phenomic and genomic characterization uncovers novel biology.</title>
        <authorList>
            <person name="Wiegand S."/>
            <person name="Jogler M."/>
            <person name="Boedeker C."/>
            <person name="Pinto D."/>
            <person name="Vollmers J."/>
            <person name="Rivas-Marin E."/>
            <person name="Kohn T."/>
            <person name="Peeters S.H."/>
            <person name="Heuer A."/>
            <person name="Rast P."/>
            <person name="Oberbeckmann S."/>
            <person name="Bunk B."/>
            <person name="Jeske O."/>
            <person name="Meyerdierks A."/>
            <person name="Storesund J.E."/>
            <person name="Kallscheuer N."/>
            <person name="Luecker S."/>
            <person name="Lage O.M."/>
            <person name="Pohl T."/>
            <person name="Merkel B.J."/>
            <person name="Hornburger P."/>
            <person name="Mueller R.-W."/>
            <person name="Bruemmer F."/>
            <person name="Labrenz M."/>
            <person name="Spormann A.M."/>
            <person name="Op Den Camp H."/>
            <person name="Overmann J."/>
            <person name="Amann R."/>
            <person name="Jetten M.S.M."/>
            <person name="Mascher T."/>
            <person name="Medema M.H."/>
            <person name="Devos D.P."/>
            <person name="Kaster A.-K."/>
            <person name="Ovreas L."/>
            <person name="Rohde M."/>
            <person name="Galperin M.Y."/>
            <person name="Jogler C."/>
        </authorList>
    </citation>
    <scope>NUCLEOTIDE SEQUENCE [LARGE SCALE GENOMIC DNA]</scope>
    <source>
        <strain evidence="1 2">KOR42</strain>
    </source>
</reference>
<dbReference type="OrthoDB" id="278943at2"/>
<dbReference type="RefSeq" id="WP_146506604.1">
    <property type="nucleotide sequence ID" value="NZ_SIHI01000001.1"/>
</dbReference>
<gene>
    <name evidence="1" type="ORF">KOR42_00210</name>
</gene>
<keyword evidence="2" id="KW-1185">Reference proteome</keyword>
<dbReference type="EMBL" id="SIHI01000001">
    <property type="protein sequence ID" value="TWT56668.1"/>
    <property type="molecule type" value="Genomic_DNA"/>
</dbReference>
<organism evidence="1 2">
    <name type="scientific">Thalassoglobus neptunius</name>
    <dbReference type="NCBI Taxonomy" id="1938619"/>
    <lineage>
        <taxon>Bacteria</taxon>
        <taxon>Pseudomonadati</taxon>
        <taxon>Planctomycetota</taxon>
        <taxon>Planctomycetia</taxon>
        <taxon>Planctomycetales</taxon>
        <taxon>Planctomycetaceae</taxon>
        <taxon>Thalassoglobus</taxon>
    </lineage>
</organism>